<dbReference type="FunFam" id="1.10.10.10:FF:000056">
    <property type="entry name" value="IclR family transcriptional regulator"/>
    <property type="match status" value="1"/>
</dbReference>
<dbReference type="InterPro" id="IPR014757">
    <property type="entry name" value="Tscrpt_reg_IclR_C"/>
</dbReference>
<evidence type="ECO:0000313" key="9">
    <source>
        <dbReference type="Proteomes" id="UP000294650"/>
    </source>
</evidence>
<feature type="domain" description="IclR-ED" evidence="7">
    <location>
        <begin position="68"/>
        <end position="251"/>
    </location>
</feature>
<dbReference type="Proteomes" id="UP000294650">
    <property type="component" value="Unassembled WGS sequence"/>
</dbReference>
<keyword evidence="3" id="KW-0804">Transcription</keyword>
<dbReference type="SMART" id="SM00346">
    <property type="entry name" value="HTH_ICLR"/>
    <property type="match status" value="1"/>
</dbReference>
<keyword evidence="1" id="KW-0805">Transcription regulation</keyword>
<name>A0A4R3N8R4_9BACI</name>
<evidence type="ECO:0000256" key="1">
    <source>
        <dbReference type="ARBA" id="ARBA00023015"/>
    </source>
</evidence>
<dbReference type="OrthoDB" id="9791752at2"/>
<comment type="caution">
    <text evidence="8">The sequence shown here is derived from an EMBL/GenBank/DDBJ whole genome shotgun (WGS) entry which is preliminary data.</text>
</comment>
<dbReference type="InterPro" id="IPR036390">
    <property type="entry name" value="WH_DNA-bd_sf"/>
</dbReference>
<organism evidence="8 9">
    <name type="scientific">Melghiribacillus thermohalophilus</name>
    <dbReference type="NCBI Taxonomy" id="1324956"/>
    <lineage>
        <taxon>Bacteria</taxon>
        <taxon>Bacillati</taxon>
        <taxon>Bacillota</taxon>
        <taxon>Bacilli</taxon>
        <taxon>Bacillales</taxon>
        <taxon>Bacillaceae</taxon>
        <taxon>Melghiribacillus</taxon>
    </lineage>
</organism>
<evidence type="ECO:0000256" key="2">
    <source>
        <dbReference type="ARBA" id="ARBA00023125"/>
    </source>
</evidence>
<evidence type="ECO:0000259" key="6">
    <source>
        <dbReference type="PROSITE" id="PS51077"/>
    </source>
</evidence>
<dbReference type="PROSITE" id="PS51078">
    <property type="entry name" value="ICLR_ED"/>
    <property type="match status" value="1"/>
</dbReference>
<dbReference type="SUPFAM" id="SSF55781">
    <property type="entry name" value="GAF domain-like"/>
    <property type="match status" value="1"/>
</dbReference>
<evidence type="ECO:0000256" key="4">
    <source>
        <dbReference type="ARBA" id="ARBA00058938"/>
    </source>
</evidence>
<evidence type="ECO:0000259" key="7">
    <source>
        <dbReference type="PROSITE" id="PS51078"/>
    </source>
</evidence>
<dbReference type="GO" id="GO:0003700">
    <property type="term" value="F:DNA-binding transcription factor activity"/>
    <property type="evidence" value="ECO:0007669"/>
    <property type="project" value="TreeGrafter"/>
</dbReference>
<dbReference type="AlphaFoldDB" id="A0A4R3N8R4"/>
<protein>
    <recommendedName>
        <fullName evidence="5">Glycerol operon regulatory protein</fullName>
    </recommendedName>
</protein>
<dbReference type="GO" id="GO:0003677">
    <property type="term" value="F:DNA binding"/>
    <property type="evidence" value="ECO:0007669"/>
    <property type="project" value="UniProtKB-KW"/>
</dbReference>
<dbReference type="InterPro" id="IPR005471">
    <property type="entry name" value="Tscrpt_reg_IclR_N"/>
</dbReference>
<reference evidence="8 9" key="1">
    <citation type="submission" date="2019-03" db="EMBL/GenBank/DDBJ databases">
        <title>Genomic Encyclopedia of Type Strains, Phase IV (KMG-IV): sequencing the most valuable type-strain genomes for metagenomic binning, comparative biology and taxonomic classification.</title>
        <authorList>
            <person name="Goeker M."/>
        </authorList>
    </citation>
    <scope>NUCLEOTIDE SEQUENCE [LARGE SCALE GENOMIC DNA]</scope>
    <source>
        <strain evidence="8 9">DSM 25894</strain>
    </source>
</reference>
<dbReference type="PROSITE" id="PS51077">
    <property type="entry name" value="HTH_ICLR"/>
    <property type="match status" value="1"/>
</dbReference>
<dbReference type="RefSeq" id="WP_132371505.1">
    <property type="nucleotide sequence ID" value="NZ_SMAN01000007.1"/>
</dbReference>
<proteinExistence type="predicted"/>
<dbReference type="Gene3D" id="3.30.450.40">
    <property type="match status" value="1"/>
</dbReference>
<evidence type="ECO:0000313" key="8">
    <source>
        <dbReference type="EMBL" id="TCT23319.1"/>
    </source>
</evidence>
<dbReference type="InterPro" id="IPR050707">
    <property type="entry name" value="HTH_MetabolicPath_Reg"/>
</dbReference>
<evidence type="ECO:0000256" key="3">
    <source>
        <dbReference type="ARBA" id="ARBA00023163"/>
    </source>
</evidence>
<keyword evidence="2" id="KW-0238">DNA-binding</keyword>
<comment type="function">
    <text evidence="4">May be an activator protein for the gylABX operon.</text>
</comment>
<keyword evidence="9" id="KW-1185">Reference proteome</keyword>
<gene>
    <name evidence="8" type="ORF">EDD68_10732</name>
</gene>
<accession>A0A4R3N8R4</accession>
<dbReference type="PANTHER" id="PTHR30136">
    <property type="entry name" value="HELIX-TURN-HELIX TRANSCRIPTIONAL REGULATOR, ICLR FAMILY"/>
    <property type="match status" value="1"/>
</dbReference>
<evidence type="ECO:0000256" key="5">
    <source>
        <dbReference type="ARBA" id="ARBA00070406"/>
    </source>
</evidence>
<dbReference type="Pfam" id="PF01614">
    <property type="entry name" value="IclR_C"/>
    <property type="match status" value="1"/>
</dbReference>
<dbReference type="InterPro" id="IPR036388">
    <property type="entry name" value="WH-like_DNA-bd_sf"/>
</dbReference>
<dbReference type="SUPFAM" id="SSF46785">
    <property type="entry name" value="Winged helix' DNA-binding domain"/>
    <property type="match status" value="1"/>
</dbReference>
<feature type="domain" description="HTH iclR-type" evidence="6">
    <location>
        <begin position="2"/>
        <end position="67"/>
    </location>
</feature>
<dbReference type="Pfam" id="PF09339">
    <property type="entry name" value="HTH_IclR"/>
    <property type="match status" value="1"/>
</dbReference>
<dbReference type="InterPro" id="IPR029016">
    <property type="entry name" value="GAF-like_dom_sf"/>
</dbReference>
<sequence length="253" mass="28640">MNQSVIKALKLLNYFTEEKRELTLKEITEKAGIPKPTVYRLLRSLEYCGFLMKTNGHEQDEKYRLGLKLMELGNLVSDQLEIRKIAKPYMERLAQEINEAVHLVIAHDNQAIYIEKVDSSRALRLYTRIGKSSPLFIGSGPKLLLAFMEKDKQEVVLSQNNLESLVDHQPIAKEDLLCELKDIRKKGYSMSTGEQDIDTTGISYPVWNHHKQVAAALAVSGLSSHFEGENLENIKRKTAETALAISRGLGFQP</sequence>
<dbReference type="EMBL" id="SMAN01000007">
    <property type="protein sequence ID" value="TCT23319.1"/>
    <property type="molecule type" value="Genomic_DNA"/>
</dbReference>
<dbReference type="Gene3D" id="1.10.10.10">
    <property type="entry name" value="Winged helix-like DNA-binding domain superfamily/Winged helix DNA-binding domain"/>
    <property type="match status" value="1"/>
</dbReference>
<dbReference type="GO" id="GO:0045892">
    <property type="term" value="P:negative regulation of DNA-templated transcription"/>
    <property type="evidence" value="ECO:0007669"/>
    <property type="project" value="TreeGrafter"/>
</dbReference>
<dbReference type="PANTHER" id="PTHR30136:SF24">
    <property type="entry name" value="HTH-TYPE TRANSCRIPTIONAL REPRESSOR ALLR"/>
    <property type="match status" value="1"/>
</dbReference>